<evidence type="ECO:0000313" key="2">
    <source>
        <dbReference type="EMBL" id="KAK8959469.1"/>
    </source>
</evidence>
<comment type="caution">
    <text evidence="2">The sequence shown here is derived from an EMBL/GenBank/DDBJ whole genome shotgun (WGS) entry which is preliminary data.</text>
</comment>
<evidence type="ECO:0000313" key="3">
    <source>
        <dbReference type="Proteomes" id="UP001412067"/>
    </source>
</evidence>
<feature type="region of interest" description="Disordered" evidence="1">
    <location>
        <begin position="68"/>
        <end position="98"/>
    </location>
</feature>
<dbReference type="EMBL" id="JBBWWR010000011">
    <property type="protein sequence ID" value="KAK8959469.1"/>
    <property type="molecule type" value="Genomic_DNA"/>
</dbReference>
<organism evidence="2 3">
    <name type="scientific">Platanthera guangdongensis</name>
    <dbReference type="NCBI Taxonomy" id="2320717"/>
    <lineage>
        <taxon>Eukaryota</taxon>
        <taxon>Viridiplantae</taxon>
        <taxon>Streptophyta</taxon>
        <taxon>Embryophyta</taxon>
        <taxon>Tracheophyta</taxon>
        <taxon>Spermatophyta</taxon>
        <taxon>Magnoliopsida</taxon>
        <taxon>Liliopsida</taxon>
        <taxon>Asparagales</taxon>
        <taxon>Orchidaceae</taxon>
        <taxon>Orchidoideae</taxon>
        <taxon>Orchideae</taxon>
        <taxon>Orchidinae</taxon>
        <taxon>Platanthera</taxon>
    </lineage>
</organism>
<proteinExistence type="predicted"/>
<name>A0ABR2M726_9ASPA</name>
<dbReference type="Proteomes" id="UP001412067">
    <property type="component" value="Unassembled WGS sequence"/>
</dbReference>
<sequence length="267" mass="29335">MDTPLPSAVHKENVHIGGGKTSVLMKPGKIKPAGKDRKALADLRTAHGPAMGLSKDLDLKLKSAFKGSEVKRNPMTQGRQQKADADLRSTKKHRGTRVSKGAKLNANSVTLSNSNGNRHLDYILTDEEIKQCYEWANDGVEEMGGYSWSEKDEGHLLMNQTISEIMASAIGVPVAELEESFLSDEDGYETDRSDLHSSMSIPGRLSSIYTPEELDDPVGVAGIVLDEYPLPELMLDEDFNLDNDGAIDGMTFEIQLLIAMQSNFLLW</sequence>
<gene>
    <name evidence="2" type="ORF">KSP40_PGU000423</name>
</gene>
<keyword evidence="3" id="KW-1185">Reference proteome</keyword>
<protein>
    <submittedName>
        <fullName evidence="2">Uncharacterized protein</fullName>
    </submittedName>
</protein>
<accession>A0ABR2M726</accession>
<reference evidence="2 3" key="1">
    <citation type="journal article" date="2022" name="Nat. Plants">
        <title>Genomes of leafy and leafless Platanthera orchids illuminate the evolution of mycoheterotrophy.</title>
        <authorList>
            <person name="Li M.H."/>
            <person name="Liu K.W."/>
            <person name="Li Z."/>
            <person name="Lu H.C."/>
            <person name="Ye Q.L."/>
            <person name="Zhang D."/>
            <person name="Wang J.Y."/>
            <person name="Li Y.F."/>
            <person name="Zhong Z.M."/>
            <person name="Liu X."/>
            <person name="Yu X."/>
            <person name="Liu D.K."/>
            <person name="Tu X.D."/>
            <person name="Liu B."/>
            <person name="Hao Y."/>
            <person name="Liao X.Y."/>
            <person name="Jiang Y.T."/>
            <person name="Sun W.H."/>
            <person name="Chen J."/>
            <person name="Chen Y.Q."/>
            <person name="Ai Y."/>
            <person name="Zhai J.W."/>
            <person name="Wu S.S."/>
            <person name="Zhou Z."/>
            <person name="Hsiao Y.Y."/>
            <person name="Wu W.L."/>
            <person name="Chen Y.Y."/>
            <person name="Lin Y.F."/>
            <person name="Hsu J.L."/>
            <person name="Li C.Y."/>
            <person name="Wang Z.W."/>
            <person name="Zhao X."/>
            <person name="Zhong W.Y."/>
            <person name="Ma X.K."/>
            <person name="Ma L."/>
            <person name="Huang J."/>
            <person name="Chen G.Z."/>
            <person name="Huang M.Z."/>
            <person name="Huang L."/>
            <person name="Peng D.H."/>
            <person name="Luo Y.B."/>
            <person name="Zou S.Q."/>
            <person name="Chen S.P."/>
            <person name="Lan S."/>
            <person name="Tsai W.C."/>
            <person name="Van de Peer Y."/>
            <person name="Liu Z.J."/>
        </authorList>
    </citation>
    <scope>NUCLEOTIDE SEQUENCE [LARGE SCALE GENOMIC DNA]</scope>
    <source>
        <strain evidence="2">Lor288</strain>
    </source>
</reference>
<evidence type="ECO:0000256" key="1">
    <source>
        <dbReference type="SAM" id="MobiDB-lite"/>
    </source>
</evidence>